<keyword evidence="4 7" id="KW-1133">Transmembrane helix</keyword>
<feature type="transmembrane region" description="Helical" evidence="7">
    <location>
        <begin position="216"/>
        <end position="238"/>
    </location>
</feature>
<evidence type="ECO:0000256" key="4">
    <source>
        <dbReference type="ARBA" id="ARBA00022989"/>
    </source>
</evidence>
<dbReference type="GO" id="GO:0005886">
    <property type="term" value="C:plasma membrane"/>
    <property type="evidence" value="ECO:0007669"/>
    <property type="project" value="UniProtKB-SubCell"/>
</dbReference>
<keyword evidence="2" id="KW-1003">Cell membrane</keyword>
<evidence type="ECO:0000256" key="1">
    <source>
        <dbReference type="ARBA" id="ARBA00004651"/>
    </source>
</evidence>
<feature type="transmembrane region" description="Helical" evidence="7">
    <location>
        <begin position="169"/>
        <end position="195"/>
    </location>
</feature>
<keyword evidence="3 7" id="KW-0812">Transmembrane</keyword>
<sequence length="390" mass="39951">MNLGALLGAARRPVPRWWRPLWRVVVVVFTLVVVAAVVRALAGQDWSVVAVLGERHDAAGIALLLAAALLAATVGPLLGMLSWRAVLLELGPPLRLTRVMRVFFVGFLAKYVPGKVPGIVAAVKVATSNGITLPRMLVAGTLSTLLVHLTGLTVGLLAGVQVLGGRAAWLALAALPVLVAVGWPGLLGRAAHLVLRLLRRPEPARSVSDRAVRVAVGWQTLSWLVSGVHLWVLAVAMGAPPGPSLPLCVGAFGLATVVGVLAVVVPDGLGVRETVLTGALALVLPVPAAVVVAVASRLVTTVGEVVLGGAALGVVEIVHRRSSASDAALAREMSGHGQVDRDRGVRAADGEGGARPLPPLRQPVAGVADDDVRVRPGAGGEGRGPLGPHA</sequence>
<feature type="transmembrane region" description="Helical" evidence="7">
    <location>
        <begin position="137"/>
        <end position="163"/>
    </location>
</feature>
<evidence type="ECO:0000256" key="7">
    <source>
        <dbReference type="SAM" id="Phobius"/>
    </source>
</evidence>
<feature type="transmembrane region" description="Helical" evidence="7">
    <location>
        <begin position="103"/>
        <end position="125"/>
    </location>
</feature>
<accession>A0A810N5A8</accession>
<proteinExistence type="predicted"/>
<evidence type="ECO:0000256" key="6">
    <source>
        <dbReference type="SAM" id="MobiDB-lite"/>
    </source>
</evidence>
<evidence type="ECO:0000256" key="3">
    <source>
        <dbReference type="ARBA" id="ARBA00022692"/>
    </source>
</evidence>
<evidence type="ECO:0000313" key="8">
    <source>
        <dbReference type="EMBL" id="BCJ67369.1"/>
    </source>
</evidence>
<feature type="transmembrane region" description="Helical" evidence="7">
    <location>
        <begin position="61"/>
        <end position="83"/>
    </location>
</feature>
<feature type="region of interest" description="Disordered" evidence="6">
    <location>
        <begin position="328"/>
        <end position="390"/>
    </location>
</feature>
<keyword evidence="9" id="KW-1185">Reference proteome</keyword>
<comment type="subcellular location">
    <subcellularLocation>
        <location evidence="1">Cell membrane</location>
        <topology evidence="1">Multi-pass membrane protein</topology>
    </subcellularLocation>
</comment>
<evidence type="ECO:0000313" key="9">
    <source>
        <dbReference type="Proteomes" id="UP000680866"/>
    </source>
</evidence>
<feature type="transmembrane region" description="Helical" evidence="7">
    <location>
        <begin position="244"/>
        <end position="264"/>
    </location>
</feature>
<dbReference type="RefSeq" id="WP_212816711.1">
    <property type="nucleotide sequence ID" value="NZ_AP023359.1"/>
</dbReference>
<feature type="transmembrane region" description="Helical" evidence="7">
    <location>
        <begin position="276"/>
        <end position="295"/>
    </location>
</feature>
<dbReference type="Pfam" id="PF03706">
    <property type="entry name" value="LPG_synthase_TM"/>
    <property type="match status" value="1"/>
</dbReference>
<feature type="compositionally biased region" description="Basic and acidic residues" evidence="6">
    <location>
        <begin position="338"/>
        <end position="349"/>
    </location>
</feature>
<dbReference type="Proteomes" id="UP000680866">
    <property type="component" value="Chromosome"/>
</dbReference>
<reference evidence="8" key="1">
    <citation type="submission" date="2020-08" db="EMBL/GenBank/DDBJ databases">
        <title>Whole genome shotgun sequence of Polymorphospora rubra NBRC 101157.</title>
        <authorList>
            <person name="Komaki H."/>
            <person name="Tamura T."/>
        </authorList>
    </citation>
    <scope>NUCLEOTIDE SEQUENCE</scope>
    <source>
        <strain evidence="8">NBRC 101157</strain>
    </source>
</reference>
<dbReference type="AlphaFoldDB" id="A0A810N5A8"/>
<feature type="transmembrane region" description="Helical" evidence="7">
    <location>
        <begin position="20"/>
        <end position="41"/>
    </location>
</feature>
<organism evidence="8 9">
    <name type="scientific">Polymorphospora rubra</name>
    <dbReference type="NCBI Taxonomy" id="338584"/>
    <lineage>
        <taxon>Bacteria</taxon>
        <taxon>Bacillati</taxon>
        <taxon>Actinomycetota</taxon>
        <taxon>Actinomycetes</taxon>
        <taxon>Micromonosporales</taxon>
        <taxon>Micromonosporaceae</taxon>
        <taxon>Polymorphospora</taxon>
    </lineage>
</organism>
<gene>
    <name evidence="8" type="ORF">Prubr_43900</name>
</gene>
<protein>
    <submittedName>
        <fullName evidence="8">Uncharacterized protein</fullName>
    </submittedName>
</protein>
<dbReference type="InterPro" id="IPR022791">
    <property type="entry name" value="L-PG_synthase/AglD"/>
</dbReference>
<dbReference type="EMBL" id="AP023359">
    <property type="protein sequence ID" value="BCJ67369.1"/>
    <property type="molecule type" value="Genomic_DNA"/>
</dbReference>
<name>A0A810N5A8_9ACTN</name>
<keyword evidence="5 7" id="KW-0472">Membrane</keyword>
<evidence type="ECO:0000256" key="2">
    <source>
        <dbReference type="ARBA" id="ARBA00022475"/>
    </source>
</evidence>
<dbReference type="KEGG" id="pry:Prubr_43900"/>
<feature type="compositionally biased region" description="Gly residues" evidence="6">
    <location>
        <begin position="377"/>
        <end position="390"/>
    </location>
</feature>
<evidence type="ECO:0000256" key="5">
    <source>
        <dbReference type="ARBA" id="ARBA00023136"/>
    </source>
</evidence>